<proteinExistence type="predicted"/>
<organism evidence="1 2">
    <name type="scientific">Candidatus Kerfeldbacteria bacterium RIFCSPHIGHO2_12_FULL_48_17</name>
    <dbReference type="NCBI Taxonomy" id="1798542"/>
    <lineage>
        <taxon>Bacteria</taxon>
        <taxon>Candidatus Kerfeldiibacteriota</taxon>
    </lineage>
</organism>
<name>A0A1G2AWT0_9BACT</name>
<dbReference type="STRING" id="1798542.A3F54_01925"/>
<protein>
    <submittedName>
        <fullName evidence="1">Uncharacterized protein</fullName>
    </submittedName>
</protein>
<accession>A0A1G2AWT0</accession>
<evidence type="ECO:0000313" key="2">
    <source>
        <dbReference type="Proteomes" id="UP000176952"/>
    </source>
</evidence>
<dbReference type="Proteomes" id="UP000176952">
    <property type="component" value="Unassembled WGS sequence"/>
</dbReference>
<gene>
    <name evidence="1" type="ORF">A3F54_01925</name>
</gene>
<reference evidence="1 2" key="1">
    <citation type="journal article" date="2016" name="Nat. Commun.">
        <title>Thousands of microbial genomes shed light on interconnected biogeochemical processes in an aquifer system.</title>
        <authorList>
            <person name="Anantharaman K."/>
            <person name="Brown C.T."/>
            <person name="Hug L.A."/>
            <person name="Sharon I."/>
            <person name="Castelle C.J."/>
            <person name="Probst A.J."/>
            <person name="Thomas B.C."/>
            <person name="Singh A."/>
            <person name="Wilkins M.J."/>
            <person name="Karaoz U."/>
            <person name="Brodie E.L."/>
            <person name="Williams K.H."/>
            <person name="Hubbard S.S."/>
            <person name="Banfield J.F."/>
        </authorList>
    </citation>
    <scope>NUCLEOTIDE SEQUENCE [LARGE SCALE GENOMIC DNA]</scope>
</reference>
<comment type="caution">
    <text evidence="1">The sequence shown here is derived from an EMBL/GenBank/DDBJ whole genome shotgun (WGS) entry which is preliminary data.</text>
</comment>
<dbReference type="EMBL" id="MHKD01000044">
    <property type="protein sequence ID" value="OGY81392.1"/>
    <property type="molecule type" value="Genomic_DNA"/>
</dbReference>
<dbReference type="AlphaFoldDB" id="A0A1G2AWT0"/>
<evidence type="ECO:0000313" key="1">
    <source>
        <dbReference type="EMBL" id="OGY81392.1"/>
    </source>
</evidence>
<sequence>MRRRSRARVCGEKEKYCVSGKQANEGLHAKAEAEFGRERVGGILLTRFSAQAASKLLRNQAPFPCATGTSATVAFDSPMRKKITSHQKV</sequence>